<comment type="catalytic activity">
    <reaction evidence="10">
        <text>12-octadecanoyloxy-octadecanoate + H2O = 12-hydroxyoctadecanoate + octadecanoate + H(+)</text>
        <dbReference type="Rhea" id="RHEA:52080"/>
        <dbReference type="ChEBI" id="CHEBI:15377"/>
        <dbReference type="ChEBI" id="CHEBI:15378"/>
        <dbReference type="ChEBI" id="CHEBI:25629"/>
        <dbReference type="ChEBI" id="CHEBI:84201"/>
        <dbReference type="ChEBI" id="CHEBI:136330"/>
    </reaction>
    <physiologicalReaction direction="left-to-right" evidence="10">
        <dbReference type="Rhea" id="RHEA:52081"/>
    </physiologicalReaction>
</comment>
<comment type="catalytic activity">
    <reaction evidence="1">
        <text>9-(9Z-hexadecenoyloxy)-octadecanoate + H2O = (9Z)-hexadecenoate + 9-hydroxy-octadecanoate + H(+)</text>
        <dbReference type="Rhea" id="RHEA:52068"/>
        <dbReference type="ChEBI" id="CHEBI:15377"/>
        <dbReference type="ChEBI" id="CHEBI:15378"/>
        <dbReference type="ChEBI" id="CHEBI:32372"/>
        <dbReference type="ChEBI" id="CHEBI:136286"/>
        <dbReference type="ChEBI" id="CHEBI:136309"/>
    </reaction>
    <physiologicalReaction direction="left-to-right" evidence="1">
        <dbReference type="Rhea" id="RHEA:52069"/>
    </physiologicalReaction>
</comment>
<evidence type="ECO:0000256" key="4">
    <source>
        <dbReference type="ARBA" id="ARBA00022692"/>
    </source>
</evidence>
<dbReference type="InterPro" id="IPR006838">
    <property type="entry name" value="ADTRP_AIG1"/>
</dbReference>
<evidence type="ECO:0000256" key="11">
    <source>
        <dbReference type="ARBA" id="ARBA00048701"/>
    </source>
</evidence>
<keyword evidence="4 17" id="KW-0812">Transmembrane</keyword>
<comment type="similarity">
    <text evidence="3">Belongs to the AIG1 family.</text>
</comment>
<reference evidence="20" key="1">
    <citation type="submission" date="2017-02" db="UniProtKB">
        <authorList>
            <consortium name="WormBaseParasite"/>
        </authorList>
    </citation>
    <scope>IDENTIFICATION</scope>
</reference>
<dbReference type="WBParaSite" id="NBR_0001755201-mRNA-1">
    <property type="protein sequence ID" value="NBR_0001755201-mRNA-1"/>
    <property type="gene ID" value="NBR_0001755201"/>
</dbReference>
<evidence type="ECO:0000256" key="16">
    <source>
        <dbReference type="ARBA" id="ARBA00049428"/>
    </source>
</evidence>
<evidence type="ECO:0000313" key="19">
    <source>
        <dbReference type="Proteomes" id="UP000271162"/>
    </source>
</evidence>
<comment type="catalytic activity">
    <reaction evidence="9">
        <text>9-hexadecanoyloxy-octadecanoate + H2O = 9-hydroxy-octadecanoate + hexadecanoate + H(+)</text>
        <dbReference type="Rhea" id="RHEA:52052"/>
        <dbReference type="ChEBI" id="CHEBI:7896"/>
        <dbReference type="ChEBI" id="CHEBI:15377"/>
        <dbReference type="ChEBI" id="CHEBI:15378"/>
        <dbReference type="ChEBI" id="CHEBI:83670"/>
        <dbReference type="ChEBI" id="CHEBI:136286"/>
    </reaction>
    <physiologicalReaction direction="left-to-right" evidence="9">
        <dbReference type="Rhea" id="RHEA:52053"/>
    </physiologicalReaction>
</comment>
<reference evidence="18 19" key="2">
    <citation type="submission" date="2018-11" db="EMBL/GenBank/DDBJ databases">
        <authorList>
            <consortium name="Pathogen Informatics"/>
        </authorList>
    </citation>
    <scope>NUCLEOTIDE SEQUENCE [LARGE SCALE GENOMIC DNA]</scope>
</reference>
<comment type="catalytic activity">
    <reaction evidence="7">
        <text>12-hexadecanoyloxy-octadecanoate + H2O = 12-hydroxyoctadecanoate + hexadecanoate + H(+)</text>
        <dbReference type="Rhea" id="RHEA:52056"/>
        <dbReference type="ChEBI" id="CHEBI:7896"/>
        <dbReference type="ChEBI" id="CHEBI:15377"/>
        <dbReference type="ChEBI" id="CHEBI:15378"/>
        <dbReference type="ChEBI" id="CHEBI:83677"/>
        <dbReference type="ChEBI" id="CHEBI:84201"/>
    </reaction>
    <physiologicalReaction direction="left-to-right" evidence="7">
        <dbReference type="Rhea" id="RHEA:52057"/>
    </physiologicalReaction>
</comment>
<evidence type="ECO:0000256" key="17">
    <source>
        <dbReference type="SAM" id="Phobius"/>
    </source>
</evidence>
<proteinExistence type="inferred from homology"/>
<comment type="catalytic activity">
    <reaction evidence="15">
        <text>13-(9Z-hexadecenoyloxy)-octadecanoate + H2O = 13-hydroxy-octadecanoate + (9Z)-hexadecenoate + H(+)</text>
        <dbReference type="Rhea" id="RHEA:52076"/>
        <dbReference type="ChEBI" id="CHEBI:15377"/>
        <dbReference type="ChEBI" id="CHEBI:15378"/>
        <dbReference type="ChEBI" id="CHEBI:32372"/>
        <dbReference type="ChEBI" id="CHEBI:136304"/>
        <dbReference type="ChEBI" id="CHEBI:136315"/>
    </reaction>
    <physiologicalReaction direction="left-to-right" evidence="15">
        <dbReference type="Rhea" id="RHEA:52077"/>
    </physiologicalReaction>
</comment>
<dbReference type="OMA" id="IEHFVIS"/>
<keyword evidence="6 17" id="KW-0472">Membrane</keyword>
<evidence type="ECO:0000256" key="13">
    <source>
        <dbReference type="ARBA" id="ARBA00049221"/>
    </source>
</evidence>
<name>A0A0N4YKI2_NIPBR</name>
<evidence type="ECO:0000313" key="18">
    <source>
        <dbReference type="EMBL" id="VDL81210.1"/>
    </source>
</evidence>
<protein>
    <submittedName>
        <fullName evidence="20">TLC domain-containing protein</fullName>
    </submittedName>
</protein>
<keyword evidence="5 17" id="KW-1133">Transmembrane helix</keyword>
<accession>A0A0N4YKI2</accession>
<evidence type="ECO:0000256" key="5">
    <source>
        <dbReference type="ARBA" id="ARBA00022989"/>
    </source>
</evidence>
<dbReference type="EMBL" id="UYSL01022827">
    <property type="protein sequence ID" value="VDL81210.1"/>
    <property type="molecule type" value="Genomic_DNA"/>
</dbReference>
<feature type="transmembrane region" description="Helical" evidence="17">
    <location>
        <begin position="163"/>
        <end position="182"/>
    </location>
</feature>
<comment type="catalytic activity">
    <reaction evidence="16">
        <text>12-(9Z-hexadecenoyloxy)-octadecanoate + H2O = 12-hydroxyoctadecanoate + (9Z)-hexadecenoate + H(+)</text>
        <dbReference type="Rhea" id="RHEA:52072"/>
        <dbReference type="ChEBI" id="CHEBI:15377"/>
        <dbReference type="ChEBI" id="CHEBI:15378"/>
        <dbReference type="ChEBI" id="CHEBI:32372"/>
        <dbReference type="ChEBI" id="CHEBI:84201"/>
        <dbReference type="ChEBI" id="CHEBI:136312"/>
    </reaction>
    <physiologicalReaction direction="left-to-right" evidence="16">
        <dbReference type="Rhea" id="RHEA:52073"/>
    </physiologicalReaction>
</comment>
<dbReference type="GO" id="GO:0012505">
    <property type="term" value="C:endomembrane system"/>
    <property type="evidence" value="ECO:0007669"/>
    <property type="project" value="UniProtKB-SubCell"/>
</dbReference>
<feature type="transmembrane region" description="Helical" evidence="17">
    <location>
        <begin position="131"/>
        <end position="151"/>
    </location>
</feature>
<dbReference type="Proteomes" id="UP000271162">
    <property type="component" value="Unassembled WGS sequence"/>
</dbReference>
<evidence type="ECO:0000313" key="20">
    <source>
        <dbReference type="WBParaSite" id="NBR_0001755201-mRNA-1"/>
    </source>
</evidence>
<gene>
    <name evidence="18" type="ORF">NBR_LOCUS17553</name>
</gene>
<evidence type="ECO:0000256" key="9">
    <source>
        <dbReference type="ARBA" id="ARBA00047863"/>
    </source>
</evidence>
<evidence type="ECO:0000256" key="2">
    <source>
        <dbReference type="ARBA" id="ARBA00004127"/>
    </source>
</evidence>
<comment type="catalytic activity">
    <reaction evidence="14">
        <text>13-(9Z-octadecenoyloxy)-octadecanoate + H2O = 13-hydroxy-octadecanoate + (9Z)-octadecenoate + H(+)</text>
        <dbReference type="Rhea" id="RHEA:52064"/>
        <dbReference type="ChEBI" id="CHEBI:15377"/>
        <dbReference type="ChEBI" id="CHEBI:15378"/>
        <dbReference type="ChEBI" id="CHEBI:30823"/>
        <dbReference type="ChEBI" id="CHEBI:136303"/>
        <dbReference type="ChEBI" id="CHEBI:136304"/>
    </reaction>
    <physiologicalReaction direction="left-to-right" evidence="14">
        <dbReference type="Rhea" id="RHEA:52065"/>
    </physiologicalReaction>
</comment>
<keyword evidence="19" id="KW-1185">Reference proteome</keyword>
<comment type="catalytic activity">
    <reaction evidence="12">
        <text>9-(9Z-octadecenoyloxy)-octadecanoate + H2O = 9-hydroxy-octadecanoate + (9Z)-octadecenoate + H(+)</text>
        <dbReference type="Rhea" id="RHEA:52048"/>
        <dbReference type="ChEBI" id="CHEBI:15377"/>
        <dbReference type="ChEBI" id="CHEBI:15378"/>
        <dbReference type="ChEBI" id="CHEBI:30823"/>
        <dbReference type="ChEBI" id="CHEBI:136282"/>
        <dbReference type="ChEBI" id="CHEBI:136286"/>
    </reaction>
    <physiologicalReaction direction="left-to-right" evidence="12">
        <dbReference type="Rhea" id="RHEA:52049"/>
    </physiologicalReaction>
</comment>
<dbReference type="AlphaFoldDB" id="A0A0N4YKI2"/>
<dbReference type="PANTHER" id="PTHR10989">
    <property type="entry name" value="ANDROGEN-INDUCED PROTEIN 1-RELATED"/>
    <property type="match status" value="1"/>
</dbReference>
<comment type="catalytic activity">
    <reaction evidence="11">
        <text>12-(9Z-octadecenoyloxy)-octadecanoate + H2O = 12-hydroxyoctadecanoate + (9Z)-octadecenoate + H(+)</text>
        <dbReference type="Rhea" id="RHEA:52060"/>
        <dbReference type="ChEBI" id="CHEBI:15377"/>
        <dbReference type="ChEBI" id="CHEBI:15378"/>
        <dbReference type="ChEBI" id="CHEBI:30823"/>
        <dbReference type="ChEBI" id="CHEBI:84201"/>
        <dbReference type="ChEBI" id="CHEBI:136302"/>
    </reaction>
    <physiologicalReaction direction="left-to-right" evidence="11">
        <dbReference type="Rhea" id="RHEA:52061"/>
    </physiologicalReaction>
</comment>
<comment type="subcellular location">
    <subcellularLocation>
        <location evidence="2">Endomembrane system</location>
        <topology evidence="2">Multi-pass membrane protein</topology>
    </subcellularLocation>
</comment>
<sequence length="204" mass="24183">MSYLYNALRFAFAVAWCSSVYYDFHYQPRLGFEWYIYKLVMLTNLNFVSISYNILKLSTYKESMKAKHICDVTCLLFWGLYAIDPQLVMPEWVAELIPSWLNHVTHTLPLIYVLFELIFFEKDAPTTKSSLWMAVTHVIIYYVIILSVRFFDEYWLYPLLEIFTWQHHIVAFIAASIGYYLLIRLSSVLSKYIHGKSQISCCEI</sequence>
<dbReference type="Pfam" id="PF04750">
    <property type="entry name" value="Far-17a_AIG1"/>
    <property type="match status" value="1"/>
</dbReference>
<comment type="catalytic activity">
    <reaction evidence="8">
        <text>13-octadecanoyloxy-octadecanoate + H2O = 13-hydroxy-octadecanoate + octadecanoate + H(+)</text>
        <dbReference type="Rhea" id="RHEA:52084"/>
        <dbReference type="ChEBI" id="CHEBI:15377"/>
        <dbReference type="ChEBI" id="CHEBI:15378"/>
        <dbReference type="ChEBI" id="CHEBI:25629"/>
        <dbReference type="ChEBI" id="CHEBI:136304"/>
        <dbReference type="ChEBI" id="CHEBI:136335"/>
    </reaction>
    <physiologicalReaction direction="left-to-right" evidence="8">
        <dbReference type="Rhea" id="RHEA:52085"/>
    </physiologicalReaction>
</comment>
<evidence type="ECO:0000256" key="3">
    <source>
        <dbReference type="ARBA" id="ARBA00009300"/>
    </source>
</evidence>
<evidence type="ECO:0000256" key="1">
    <source>
        <dbReference type="ARBA" id="ARBA00000923"/>
    </source>
</evidence>
<evidence type="ECO:0000256" key="8">
    <source>
        <dbReference type="ARBA" id="ARBA00047427"/>
    </source>
</evidence>
<evidence type="ECO:0000256" key="6">
    <source>
        <dbReference type="ARBA" id="ARBA00023136"/>
    </source>
</evidence>
<dbReference type="GO" id="GO:0016020">
    <property type="term" value="C:membrane"/>
    <property type="evidence" value="ECO:0007669"/>
    <property type="project" value="InterPro"/>
</dbReference>
<evidence type="ECO:0000256" key="7">
    <source>
        <dbReference type="ARBA" id="ARBA00047368"/>
    </source>
</evidence>
<evidence type="ECO:0000256" key="14">
    <source>
        <dbReference type="ARBA" id="ARBA00049296"/>
    </source>
</evidence>
<dbReference type="PANTHER" id="PTHR10989:SF23">
    <property type="entry name" value="FAR-17A_AIG1-LIKE PROTEIN"/>
    <property type="match status" value="1"/>
</dbReference>
<evidence type="ECO:0000256" key="10">
    <source>
        <dbReference type="ARBA" id="ARBA00048680"/>
    </source>
</evidence>
<evidence type="ECO:0000256" key="15">
    <source>
        <dbReference type="ARBA" id="ARBA00049322"/>
    </source>
</evidence>
<dbReference type="STRING" id="27835.A0A0N4YKI2"/>
<evidence type="ECO:0000256" key="12">
    <source>
        <dbReference type="ARBA" id="ARBA00048800"/>
    </source>
</evidence>
<comment type="catalytic activity">
    <reaction evidence="13">
        <text>9-octadecanoyloxy-octadecanoate + H2O = 9-hydroxy-octadecanoate + octadecanoate + H(+)</text>
        <dbReference type="Rhea" id="RHEA:52096"/>
        <dbReference type="ChEBI" id="CHEBI:15377"/>
        <dbReference type="ChEBI" id="CHEBI:15378"/>
        <dbReference type="ChEBI" id="CHEBI:25629"/>
        <dbReference type="ChEBI" id="CHEBI:136286"/>
        <dbReference type="ChEBI" id="CHEBI:136373"/>
    </reaction>
    <physiologicalReaction direction="left-to-right" evidence="13">
        <dbReference type="Rhea" id="RHEA:52097"/>
    </physiologicalReaction>
</comment>
<organism evidence="20">
    <name type="scientific">Nippostrongylus brasiliensis</name>
    <name type="common">Rat hookworm</name>
    <dbReference type="NCBI Taxonomy" id="27835"/>
    <lineage>
        <taxon>Eukaryota</taxon>
        <taxon>Metazoa</taxon>
        <taxon>Ecdysozoa</taxon>
        <taxon>Nematoda</taxon>
        <taxon>Chromadorea</taxon>
        <taxon>Rhabditida</taxon>
        <taxon>Rhabditina</taxon>
        <taxon>Rhabditomorpha</taxon>
        <taxon>Strongyloidea</taxon>
        <taxon>Heligmosomidae</taxon>
        <taxon>Nippostrongylus</taxon>
    </lineage>
</organism>
<feature type="transmembrane region" description="Helical" evidence="17">
    <location>
        <begin position="36"/>
        <end position="57"/>
    </location>
</feature>